<keyword evidence="3" id="KW-1185">Reference proteome</keyword>
<feature type="region of interest" description="Disordered" evidence="1">
    <location>
        <begin position="1"/>
        <end position="41"/>
    </location>
</feature>
<sequence length="80" mass="9366">MRTNRKTCDTQTGGESNPPIHRIGDEDTREESKIRSDERERTKITDRINRYCDIQCTRIEASARIGLELRMKYHYAHAGN</sequence>
<comment type="caution">
    <text evidence="2">The sequence shown here is derived from an EMBL/GenBank/DDBJ whole genome shotgun (WGS) entry which is preliminary data.</text>
</comment>
<reference evidence="2 3" key="1">
    <citation type="journal article" date="2019" name="Commun. Biol.">
        <title>The bagworm genome reveals a unique fibroin gene that provides high tensile strength.</title>
        <authorList>
            <person name="Kono N."/>
            <person name="Nakamura H."/>
            <person name="Ohtoshi R."/>
            <person name="Tomita M."/>
            <person name="Numata K."/>
            <person name="Arakawa K."/>
        </authorList>
    </citation>
    <scope>NUCLEOTIDE SEQUENCE [LARGE SCALE GENOMIC DNA]</scope>
</reference>
<organism evidence="2 3">
    <name type="scientific">Eumeta variegata</name>
    <name type="common">Bagworm moth</name>
    <name type="synonym">Eumeta japonica</name>
    <dbReference type="NCBI Taxonomy" id="151549"/>
    <lineage>
        <taxon>Eukaryota</taxon>
        <taxon>Metazoa</taxon>
        <taxon>Ecdysozoa</taxon>
        <taxon>Arthropoda</taxon>
        <taxon>Hexapoda</taxon>
        <taxon>Insecta</taxon>
        <taxon>Pterygota</taxon>
        <taxon>Neoptera</taxon>
        <taxon>Endopterygota</taxon>
        <taxon>Lepidoptera</taxon>
        <taxon>Glossata</taxon>
        <taxon>Ditrysia</taxon>
        <taxon>Tineoidea</taxon>
        <taxon>Psychidae</taxon>
        <taxon>Oiketicinae</taxon>
        <taxon>Eumeta</taxon>
    </lineage>
</organism>
<evidence type="ECO:0000256" key="1">
    <source>
        <dbReference type="SAM" id="MobiDB-lite"/>
    </source>
</evidence>
<gene>
    <name evidence="2" type="ORF">EVAR_49222_1</name>
</gene>
<evidence type="ECO:0000313" key="3">
    <source>
        <dbReference type="Proteomes" id="UP000299102"/>
    </source>
</evidence>
<name>A0A4C1XN81_EUMVA</name>
<feature type="compositionally biased region" description="Polar residues" evidence="1">
    <location>
        <begin position="1"/>
        <end position="15"/>
    </location>
</feature>
<protein>
    <submittedName>
        <fullName evidence="2">Uncharacterized protein</fullName>
    </submittedName>
</protein>
<dbReference type="EMBL" id="BGZK01000913">
    <property type="protein sequence ID" value="GBP64928.1"/>
    <property type="molecule type" value="Genomic_DNA"/>
</dbReference>
<evidence type="ECO:0000313" key="2">
    <source>
        <dbReference type="EMBL" id="GBP64928.1"/>
    </source>
</evidence>
<dbReference type="AlphaFoldDB" id="A0A4C1XN81"/>
<dbReference type="Proteomes" id="UP000299102">
    <property type="component" value="Unassembled WGS sequence"/>
</dbReference>
<accession>A0A4C1XN81</accession>
<feature type="compositionally biased region" description="Basic and acidic residues" evidence="1">
    <location>
        <begin position="22"/>
        <end position="41"/>
    </location>
</feature>
<proteinExistence type="predicted"/>